<evidence type="ECO:0000256" key="1">
    <source>
        <dbReference type="ARBA" id="ARBA00001917"/>
    </source>
</evidence>
<feature type="binding site" evidence="10">
    <location>
        <begin position="58"/>
        <end position="61"/>
    </location>
    <ligand>
        <name>FMN</name>
        <dbReference type="ChEBI" id="CHEBI:58210"/>
    </ligand>
</feature>
<feature type="region of interest" description="Disordered" evidence="11">
    <location>
        <begin position="219"/>
        <end position="269"/>
    </location>
</feature>
<comment type="subcellular location">
    <subcellularLocation>
        <location evidence="3 10">Cytoplasm</location>
    </subcellularLocation>
</comment>
<dbReference type="FunFam" id="2.40.30.10:FF:000281">
    <property type="entry name" value="NADPH-dependent diflavin oxidoreductase 1"/>
    <property type="match status" value="1"/>
</dbReference>
<dbReference type="Pfam" id="PF00175">
    <property type="entry name" value="NAD_binding_1"/>
    <property type="match status" value="1"/>
</dbReference>
<dbReference type="Gene3D" id="3.40.50.80">
    <property type="entry name" value="Nucleotide-binding domain of ferredoxin-NADP reductase (FNR) module"/>
    <property type="match status" value="1"/>
</dbReference>
<comment type="catalytic activity">
    <reaction evidence="10">
        <text>2 oxidized [2Fe-2S]-[protein] + NADPH = 2 reduced [2Fe-2S]-[protein] + NADP(+) + H(+)</text>
        <dbReference type="Rhea" id="RHEA:67716"/>
        <dbReference type="Rhea" id="RHEA-COMP:17327"/>
        <dbReference type="Rhea" id="RHEA-COMP:17328"/>
        <dbReference type="ChEBI" id="CHEBI:15378"/>
        <dbReference type="ChEBI" id="CHEBI:33737"/>
        <dbReference type="ChEBI" id="CHEBI:33738"/>
        <dbReference type="ChEBI" id="CHEBI:57783"/>
        <dbReference type="ChEBI" id="CHEBI:58349"/>
    </reaction>
</comment>
<feature type="binding site" evidence="10">
    <location>
        <position position="837"/>
    </location>
    <ligand>
        <name>FAD</name>
        <dbReference type="ChEBI" id="CHEBI:57692"/>
    </ligand>
</feature>
<dbReference type="PRINTS" id="PR00371">
    <property type="entry name" value="FPNCR"/>
</dbReference>
<dbReference type="InterPro" id="IPR001094">
    <property type="entry name" value="Flavdoxin-like"/>
</dbReference>
<dbReference type="GO" id="GO:0005829">
    <property type="term" value="C:cytosol"/>
    <property type="evidence" value="ECO:0007669"/>
    <property type="project" value="TreeGrafter"/>
</dbReference>
<feature type="domain" description="FAD-binding FR-type" evidence="13">
    <location>
        <begin position="326"/>
        <end position="592"/>
    </location>
</feature>
<feature type="region of interest" description="Disordered" evidence="11">
    <location>
        <begin position="402"/>
        <end position="433"/>
    </location>
</feature>
<feature type="binding site" evidence="10">
    <location>
        <position position="606"/>
    </location>
    <ligand>
        <name>NADP(+)</name>
        <dbReference type="ChEBI" id="CHEBI:58349"/>
    </ligand>
</feature>
<evidence type="ECO:0000256" key="11">
    <source>
        <dbReference type="SAM" id="MobiDB-lite"/>
    </source>
</evidence>
<feature type="binding site" evidence="10">
    <location>
        <begin position="524"/>
        <end position="527"/>
    </location>
    <ligand>
        <name>FAD</name>
        <dbReference type="ChEBI" id="CHEBI:57692"/>
    </ligand>
</feature>
<keyword evidence="6 10" id="KW-0288">FMN</keyword>
<feature type="region of interest" description="Disordered" evidence="11">
    <location>
        <begin position="678"/>
        <end position="710"/>
    </location>
</feature>
<dbReference type="GO" id="GO:0010181">
    <property type="term" value="F:FMN binding"/>
    <property type="evidence" value="ECO:0007669"/>
    <property type="project" value="UniProtKB-UniRule"/>
</dbReference>
<dbReference type="GO" id="GO:0050661">
    <property type="term" value="F:NADP binding"/>
    <property type="evidence" value="ECO:0007669"/>
    <property type="project" value="UniProtKB-UniRule"/>
</dbReference>
<dbReference type="PANTHER" id="PTHR19384">
    <property type="entry name" value="NITRIC OXIDE SYNTHASE-RELATED"/>
    <property type="match status" value="1"/>
</dbReference>
<comment type="cofactor">
    <cofactor evidence="1 10">
        <name>FMN</name>
        <dbReference type="ChEBI" id="CHEBI:58210"/>
    </cofactor>
</comment>
<keyword evidence="4 10" id="KW-0963">Cytoplasm</keyword>
<protein>
    <recommendedName>
        <fullName evidence="10">NADPH-dependent diflavin oxidoreductase 1</fullName>
        <ecNumber evidence="10">1.18.1.-</ecNumber>
    </recommendedName>
    <alternativeName>
        <fullName evidence="10">NADPH-dependent FMN and FAD-containing oxidoreductase</fullName>
    </alternativeName>
</protein>
<name>A0A835SP49_CHLIN</name>
<comment type="caution">
    <text evidence="10">Lacks conserved residue(s) required for the propagation of feature annotation.</text>
</comment>
<evidence type="ECO:0000256" key="7">
    <source>
        <dbReference type="ARBA" id="ARBA00022827"/>
    </source>
</evidence>
<evidence type="ECO:0000256" key="4">
    <source>
        <dbReference type="ARBA" id="ARBA00022490"/>
    </source>
</evidence>
<dbReference type="SUPFAM" id="SSF52218">
    <property type="entry name" value="Flavoproteins"/>
    <property type="match status" value="1"/>
</dbReference>
<feature type="compositionally biased region" description="Low complexity" evidence="11">
    <location>
        <begin position="226"/>
        <end position="241"/>
    </location>
</feature>
<dbReference type="HAMAP" id="MF_03178">
    <property type="entry name" value="NDOR1"/>
    <property type="match status" value="1"/>
</dbReference>
<keyword evidence="9 10" id="KW-0560">Oxidoreductase</keyword>
<dbReference type="GO" id="GO:0160246">
    <property type="term" value="F:NADPH-iron-sulfur [2Fe-2S] protein oxidoreductase activity"/>
    <property type="evidence" value="ECO:0007669"/>
    <property type="project" value="InterPro"/>
</dbReference>
<organism evidence="14 15">
    <name type="scientific">Chlamydomonas incerta</name>
    <dbReference type="NCBI Taxonomy" id="51695"/>
    <lineage>
        <taxon>Eukaryota</taxon>
        <taxon>Viridiplantae</taxon>
        <taxon>Chlorophyta</taxon>
        <taxon>core chlorophytes</taxon>
        <taxon>Chlorophyceae</taxon>
        <taxon>CS clade</taxon>
        <taxon>Chlamydomonadales</taxon>
        <taxon>Chlamydomonadaceae</taxon>
        <taxon>Chlamydomonas</taxon>
    </lineage>
</organism>
<comment type="function">
    <text evidence="10">NADPH-dependent reductase which is a central component of the cytosolic iron-sulfur (Fe-S) protein assembly (CIA) machinery. Transfers electrons from NADPH via its FAD and FMN prosthetic groups to the [2Fe-2S] cluster of the anamorsin/DRE2 homolog, another key component of the CIA machinery. In turn, this reduced cluster provides electrons for assembly of cytosolic iron-sulfur cluster proteins.</text>
</comment>
<feature type="domain" description="Flavodoxin-like" evidence="12">
    <location>
        <begin position="5"/>
        <end position="149"/>
    </location>
</feature>
<evidence type="ECO:0000256" key="3">
    <source>
        <dbReference type="ARBA" id="ARBA00004496"/>
    </source>
</evidence>
<dbReference type="GO" id="GO:0016226">
    <property type="term" value="P:iron-sulfur cluster assembly"/>
    <property type="evidence" value="ECO:0007669"/>
    <property type="project" value="UniProtKB-UniRule"/>
</dbReference>
<dbReference type="SUPFAM" id="SSF63380">
    <property type="entry name" value="Riboflavin synthase domain-like"/>
    <property type="match status" value="1"/>
</dbReference>
<feature type="binding site" evidence="10">
    <location>
        <begin position="11"/>
        <end position="16"/>
    </location>
    <ligand>
        <name>FMN</name>
        <dbReference type="ChEBI" id="CHEBI:58210"/>
    </ligand>
</feature>
<reference evidence="14" key="1">
    <citation type="journal article" date="2020" name="bioRxiv">
        <title>Comparative genomics of Chlamydomonas.</title>
        <authorList>
            <person name="Craig R.J."/>
            <person name="Hasan A.R."/>
            <person name="Ness R.W."/>
            <person name="Keightley P.D."/>
        </authorList>
    </citation>
    <scope>NUCLEOTIDE SEQUENCE</scope>
    <source>
        <strain evidence="14">SAG 7.73</strain>
    </source>
</reference>
<dbReference type="OrthoDB" id="1856718at2759"/>
<dbReference type="GO" id="GO:0005634">
    <property type="term" value="C:nucleus"/>
    <property type="evidence" value="ECO:0007669"/>
    <property type="project" value="UniProtKB-ARBA"/>
</dbReference>
<feature type="compositionally biased region" description="Low complexity" evidence="11">
    <location>
        <begin position="253"/>
        <end position="263"/>
    </location>
</feature>
<keyword evidence="7 10" id="KW-0274">FAD</keyword>
<dbReference type="AlphaFoldDB" id="A0A835SP49"/>
<dbReference type="InterPro" id="IPR028879">
    <property type="entry name" value="NDOR1"/>
</dbReference>
<dbReference type="InterPro" id="IPR003097">
    <property type="entry name" value="CysJ-like_FAD-binding"/>
</dbReference>
<comment type="cofactor">
    <cofactor evidence="2 10">
        <name>FAD</name>
        <dbReference type="ChEBI" id="CHEBI:57692"/>
    </cofactor>
</comment>
<comment type="caution">
    <text evidence="14">The sequence shown here is derived from an EMBL/GenBank/DDBJ whole genome shotgun (WGS) entry which is preliminary data.</text>
</comment>
<dbReference type="FunFam" id="3.40.50.360:FF:000015">
    <property type="entry name" value="NADPH-dependent diflavin oxidoreductase 1"/>
    <property type="match status" value="1"/>
</dbReference>
<dbReference type="Proteomes" id="UP000650467">
    <property type="component" value="Unassembled WGS sequence"/>
</dbReference>
<sequence>MSNPVLILYGSQTGNAQDVAERIGREARLRLFSPRVVAMDSYDVTCLPAEALVVFVTATTGQGEPPDNMRRFWRFLLRKSLPPDSLAGLRFGVFGLGDSGYPQYNVMAKKLDRRLEGLGATPLLERGLGDDQHPSGYEAALDPWLTRLWPALRAACPLPAGVPEPVVSEDALLELGPPKFRVTLLPRGGGAEAAARRALAARLAAEQPQVRGLAAVVLSRGGGSSSNGSSTSDAASAAAANGDGGAQPPLPQQAPAAASAPSSDGGGGGLAAHCRLAEAAAAATDFRRLLQAAAGAVAPDAGEPAQPSNGTAAGSGNVAAASYGPWRPYLARLVRNQRITAPDHFQDTRHVELDLEGSGLSYEPGDIISILPMPSEAVVDAFLARLGLDGEQWASVELAAEGGGEDGSAAGPPQQQQQQEEEGEEGTARRPGAFTARVRSLVTGCLDIGGGSPRRYLFQVLLQSATAEHERERLSYFATADGRDDLYRYNQREGRTLLEVLQDFRSAAPPLARLLEAAPHLRPRQFSAASSPRLRGPAAAQLLVALVAYVTPYKRPRRGLCSAYLAGLDPEAQGGQEVRVAVWTERGSLRMPRSLQAPLILVGPGTGVAPFRSFLEERCALAQQAHAAGTPPPAPCYLFFGCRSAAADYYYRAQWEEYRALGVLDREQGLITAFSRQPVEPAQQAQQAQRAQGEPEGEPAQAQGQAQQGPAAAAAAATSKVYVTQRIREHGALLWRLLNGLPAPPPDAAASPAAVAASTAVHSAASGAGGPTAEAAALPAALEPAVVYVSGSAQKMPAGVAAAFADVAAAHGGLGKEAAAAWVRQLELKGRYFVEAWS</sequence>
<accession>A0A835SP49</accession>
<comment type="similarity">
    <text evidence="10">Belongs to the NADPH-dependent diflavin oxidoreductase NDOR1 family.</text>
</comment>
<evidence type="ECO:0000313" key="14">
    <source>
        <dbReference type="EMBL" id="KAG2430599.1"/>
    </source>
</evidence>
<dbReference type="InterPro" id="IPR001433">
    <property type="entry name" value="OxRdtase_FAD/NAD-bd"/>
</dbReference>
<dbReference type="PROSITE" id="PS50902">
    <property type="entry name" value="FLAVODOXIN_LIKE"/>
    <property type="match status" value="1"/>
</dbReference>
<dbReference type="Pfam" id="PF00258">
    <property type="entry name" value="Flavodoxin_1"/>
    <property type="match status" value="1"/>
</dbReference>
<evidence type="ECO:0000256" key="6">
    <source>
        <dbReference type="ARBA" id="ARBA00022643"/>
    </source>
</evidence>
<evidence type="ECO:0000256" key="9">
    <source>
        <dbReference type="ARBA" id="ARBA00023002"/>
    </source>
</evidence>
<gene>
    <name evidence="14" type="ORF">HXX76_010117</name>
</gene>
<evidence type="ECO:0000256" key="2">
    <source>
        <dbReference type="ARBA" id="ARBA00001974"/>
    </source>
</evidence>
<evidence type="ECO:0000259" key="13">
    <source>
        <dbReference type="PROSITE" id="PS51384"/>
    </source>
</evidence>
<feature type="binding site" evidence="10">
    <location>
        <begin position="559"/>
        <end position="562"/>
    </location>
    <ligand>
        <name>FAD</name>
        <dbReference type="ChEBI" id="CHEBI:57692"/>
    </ligand>
</feature>
<dbReference type="InterPro" id="IPR039261">
    <property type="entry name" value="FNR_nucleotide-bd"/>
</dbReference>
<dbReference type="InterPro" id="IPR001709">
    <property type="entry name" value="Flavoprot_Pyr_Nucl_cyt_Rdtase"/>
</dbReference>
<dbReference type="PANTHER" id="PTHR19384:SF10">
    <property type="entry name" value="NADPH-DEPENDENT DIFLAVIN OXIDOREDUCTASE 1"/>
    <property type="match status" value="1"/>
</dbReference>
<proteinExistence type="inferred from homology"/>
<keyword evidence="5 10" id="KW-0285">Flavoprotein</keyword>
<dbReference type="Pfam" id="PF00667">
    <property type="entry name" value="FAD_binding_1"/>
    <property type="match status" value="1"/>
</dbReference>
<dbReference type="InterPro" id="IPR029039">
    <property type="entry name" value="Flavoprotein-like_sf"/>
</dbReference>
<dbReference type="GO" id="GO:0016651">
    <property type="term" value="F:oxidoreductase activity, acting on NAD(P)H"/>
    <property type="evidence" value="ECO:0007669"/>
    <property type="project" value="UniProtKB-UniRule"/>
</dbReference>
<feature type="compositionally biased region" description="Low complexity" evidence="11">
    <location>
        <begin position="407"/>
        <end position="418"/>
    </location>
</feature>
<evidence type="ECO:0000256" key="5">
    <source>
        <dbReference type="ARBA" id="ARBA00022630"/>
    </source>
</evidence>
<keyword evidence="8 10" id="KW-0521">NADP</keyword>
<dbReference type="InterPro" id="IPR017927">
    <property type="entry name" value="FAD-bd_FR_type"/>
</dbReference>
<dbReference type="SUPFAM" id="SSF52343">
    <property type="entry name" value="Ferredoxin reductase-like, C-terminal NADP-linked domain"/>
    <property type="match status" value="2"/>
</dbReference>
<dbReference type="EMBL" id="JAEHOC010000027">
    <property type="protein sequence ID" value="KAG2430599.1"/>
    <property type="molecule type" value="Genomic_DNA"/>
</dbReference>
<evidence type="ECO:0000313" key="15">
    <source>
        <dbReference type="Proteomes" id="UP000650467"/>
    </source>
</evidence>
<dbReference type="EC" id="1.18.1.-" evidence="10"/>
<comment type="similarity">
    <text evidence="10">In the N-terminal section; belongs to the flavodoxin family.</text>
</comment>
<comment type="similarity">
    <text evidence="10">In the C-terminal section; belongs to the flavoprotein pyridine nucleotide cytochrome reductase family.</text>
</comment>
<dbReference type="Gene3D" id="2.40.30.10">
    <property type="entry name" value="Translation factors"/>
    <property type="match status" value="2"/>
</dbReference>
<feature type="binding site" evidence="10">
    <location>
        <position position="131"/>
    </location>
    <ligand>
        <name>FMN</name>
        <dbReference type="ChEBI" id="CHEBI:58210"/>
    </ligand>
</feature>
<dbReference type="Gene3D" id="1.20.990.10">
    <property type="entry name" value="NADPH-cytochrome p450 Reductase, Chain A, domain 3"/>
    <property type="match status" value="1"/>
</dbReference>
<evidence type="ECO:0000256" key="10">
    <source>
        <dbReference type="HAMAP-Rule" id="MF_03178"/>
    </source>
</evidence>
<dbReference type="PROSITE" id="PS51384">
    <property type="entry name" value="FAD_FR"/>
    <property type="match status" value="1"/>
</dbReference>
<keyword evidence="15" id="KW-1185">Reference proteome</keyword>
<dbReference type="InterPro" id="IPR008254">
    <property type="entry name" value="Flavodoxin/NO_synth"/>
</dbReference>
<feature type="binding site" evidence="10">
    <location>
        <begin position="675"/>
        <end position="676"/>
    </location>
    <ligand>
        <name>NADP(+)</name>
        <dbReference type="ChEBI" id="CHEBI:58349"/>
    </ligand>
</feature>
<dbReference type="PRINTS" id="PR00369">
    <property type="entry name" value="FLAVODOXIN"/>
</dbReference>
<dbReference type="InterPro" id="IPR023173">
    <property type="entry name" value="NADPH_Cyt_P450_Rdtase_alpha"/>
</dbReference>
<dbReference type="Gene3D" id="3.40.50.360">
    <property type="match status" value="1"/>
</dbReference>
<dbReference type="InterPro" id="IPR017938">
    <property type="entry name" value="Riboflavin_synthase-like_b-brl"/>
</dbReference>
<dbReference type="GO" id="GO:0050660">
    <property type="term" value="F:flavin adenine dinucleotide binding"/>
    <property type="evidence" value="ECO:0007669"/>
    <property type="project" value="UniProtKB-UniRule"/>
</dbReference>
<evidence type="ECO:0000256" key="8">
    <source>
        <dbReference type="ARBA" id="ARBA00022857"/>
    </source>
</evidence>
<evidence type="ECO:0000259" key="12">
    <source>
        <dbReference type="PROSITE" id="PS50902"/>
    </source>
</evidence>